<dbReference type="Pfam" id="PF07694">
    <property type="entry name" value="5TM-5TMR_LYT"/>
    <property type="match status" value="1"/>
</dbReference>
<evidence type="ECO:0000256" key="5">
    <source>
        <dbReference type="ARBA" id="ARBA00022553"/>
    </source>
</evidence>
<dbReference type="InterPro" id="IPR036890">
    <property type="entry name" value="HATPase_C_sf"/>
</dbReference>
<feature type="transmembrane region" description="Helical" evidence="14">
    <location>
        <begin position="40"/>
        <end position="58"/>
    </location>
</feature>
<evidence type="ECO:0000256" key="13">
    <source>
        <dbReference type="ARBA" id="ARBA00023136"/>
    </source>
</evidence>
<dbReference type="Pfam" id="PF02518">
    <property type="entry name" value="HATPase_c"/>
    <property type="match status" value="1"/>
</dbReference>
<comment type="catalytic activity">
    <reaction evidence="1">
        <text>ATP + protein L-histidine = ADP + protein N-phospho-L-histidine.</text>
        <dbReference type="EC" id="2.7.13.3"/>
    </reaction>
</comment>
<dbReference type="OrthoDB" id="9815750at2"/>
<keyword evidence="5" id="KW-0597">Phosphoprotein</keyword>
<evidence type="ECO:0000313" key="17">
    <source>
        <dbReference type="Proteomes" id="UP000252118"/>
    </source>
</evidence>
<evidence type="ECO:0000256" key="3">
    <source>
        <dbReference type="ARBA" id="ARBA00012438"/>
    </source>
</evidence>
<feature type="transmembrane region" description="Helical" evidence="14">
    <location>
        <begin position="70"/>
        <end position="95"/>
    </location>
</feature>
<dbReference type="Pfam" id="PF00512">
    <property type="entry name" value="HisKA"/>
    <property type="match status" value="1"/>
</dbReference>
<keyword evidence="9 16" id="KW-0418">Kinase</keyword>
<dbReference type="EC" id="2.7.13.3" evidence="3"/>
<dbReference type="InterPro" id="IPR011620">
    <property type="entry name" value="Sig_transdc_His_kinase_LytS_TM"/>
</dbReference>
<dbReference type="RefSeq" id="WP_113968058.1">
    <property type="nucleotide sequence ID" value="NZ_QNRJ01000002.1"/>
</dbReference>
<feature type="transmembrane region" description="Helical" evidence="14">
    <location>
        <begin position="7"/>
        <end position="28"/>
    </location>
</feature>
<feature type="transmembrane region" description="Helical" evidence="14">
    <location>
        <begin position="160"/>
        <end position="180"/>
    </location>
</feature>
<evidence type="ECO:0000313" key="16">
    <source>
        <dbReference type="EMBL" id="RBP06627.1"/>
    </source>
</evidence>
<evidence type="ECO:0000256" key="10">
    <source>
        <dbReference type="ARBA" id="ARBA00022840"/>
    </source>
</evidence>
<comment type="caution">
    <text evidence="16">The sequence shown here is derived from an EMBL/GenBank/DDBJ whole genome shotgun (WGS) entry which is preliminary data.</text>
</comment>
<reference evidence="16 17" key="1">
    <citation type="submission" date="2018-06" db="EMBL/GenBank/DDBJ databases">
        <title>Freshwater and sediment microbial communities from various areas in North America, analyzing microbe dynamics in response to fracking.</title>
        <authorList>
            <person name="Lamendella R."/>
        </authorList>
    </citation>
    <scope>NUCLEOTIDE SEQUENCE [LARGE SCALE GENOMIC DNA]</scope>
    <source>
        <strain evidence="16 17">97B</strain>
    </source>
</reference>
<evidence type="ECO:0000256" key="8">
    <source>
        <dbReference type="ARBA" id="ARBA00022741"/>
    </source>
</evidence>
<dbReference type="Gene3D" id="1.10.287.130">
    <property type="match status" value="1"/>
</dbReference>
<protein>
    <recommendedName>
        <fullName evidence="3">histidine kinase</fullName>
        <ecNumber evidence="3">2.7.13.3</ecNumber>
    </recommendedName>
</protein>
<dbReference type="PANTHER" id="PTHR43065">
    <property type="entry name" value="SENSOR HISTIDINE KINASE"/>
    <property type="match status" value="1"/>
</dbReference>
<evidence type="ECO:0000256" key="14">
    <source>
        <dbReference type="SAM" id="Phobius"/>
    </source>
</evidence>
<dbReference type="PROSITE" id="PS50109">
    <property type="entry name" value="HIS_KIN"/>
    <property type="match status" value="1"/>
</dbReference>
<evidence type="ECO:0000256" key="12">
    <source>
        <dbReference type="ARBA" id="ARBA00023012"/>
    </source>
</evidence>
<dbReference type="GO" id="GO:0071555">
    <property type="term" value="P:cell wall organization"/>
    <property type="evidence" value="ECO:0007669"/>
    <property type="project" value="InterPro"/>
</dbReference>
<dbReference type="SUPFAM" id="SSF47384">
    <property type="entry name" value="Homodimeric domain of signal transducing histidine kinase"/>
    <property type="match status" value="1"/>
</dbReference>
<dbReference type="GO" id="GO:0000155">
    <property type="term" value="F:phosphorelay sensor kinase activity"/>
    <property type="evidence" value="ECO:0007669"/>
    <property type="project" value="InterPro"/>
</dbReference>
<evidence type="ECO:0000256" key="4">
    <source>
        <dbReference type="ARBA" id="ARBA00022475"/>
    </source>
</evidence>
<keyword evidence="6" id="KW-0808">Transferase</keyword>
<dbReference type="GO" id="GO:0005524">
    <property type="term" value="F:ATP binding"/>
    <property type="evidence" value="ECO:0007669"/>
    <property type="project" value="UniProtKB-KW"/>
</dbReference>
<dbReference type="GO" id="GO:0005886">
    <property type="term" value="C:plasma membrane"/>
    <property type="evidence" value="ECO:0007669"/>
    <property type="project" value="UniProtKB-SubCell"/>
</dbReference>
<sequence>MITLIKTLLVNITILFSFTYNANVLFPFKEKQVPHYKHKITYGLIASFGALLCMLYPIETLGETHFDLRMIAILIATIYAGLLSGSIVLGCVIIFRHLIGGPYVMVGIAVSVLAFVIGILFRKMLLKTQYKLLGSTIIFLIHSLFYIMIIYNYIPILHLPFYFTYFTVFYFTFVALVFIIEHLIRTNKQIEEMVYLDKLNMVGQMAASIAHEIRNPLATVRGFIQHLSEDTEDEQFKRYSPLILNELDRTNKIITDYLSVARPSEFQLSTLNLVRVLQDCVDLLRPFASYSSTSILFHQNGTHYIKGDEHHMKQAIMNVIKNGIESIEERGEITILIKEDSTRDNVVINISDTGKGMTGDELKKIGLPFYTTKTKGTGLGSMVTNKIIREMGGMIEYESELNKGTIVKIRLPLTTKQSSSKA</sequence>
<dbReference type="InterPro" id="IPR036097">
    <property type="entry name" value="HisK_dim/P_sf"/>
</dbReference>
<evidence type="ECO:0000256" key="7">
    <source>
        <dbReference type="ARBA" id="ARBA00022692"/>
    </source>
</evidence>
<dbReference type="SUPFAM" id="SSF55874">
    <property type="entry name" value="ATPase domain of HSP90 chaperone/DNA topoisomerase II/histidine kinase"/>
    <property type="match status" value="1"/>
</dbReference>
<evidence type="ECO:0000256" key="11">
    <source>
        <dbReference type="ARBA" id="ARBA00022989"/>
    </source>
</evidence>
<feature type="transmembrane region" description="Helical" evidence="14">
    <location>
        <begin position="133"/>
        <end position="154"/>
    </location>
</feature>
<keyword evidence="7 14" id="KW-0812">Transmembrane</keyword>
<feature type="transmembrane region" description="Helical" evidence="14">
    <location>
        <begin position="101"/>
        <end position="121"/>
    </location>
</feature>
<keyword evidence="11 14" id="KW-1133">Transmembrane helix</keyword>
<gene>
    <name evidence="16" type="ORF">DET59_1028</name>
</gene>
<keyword evidence="10" id="KW-0067">ATP-binding</keyword>
<dbReference type="SMART" id="SM00388">
    <property type="entry name" value="HisKA"/>
    <property type="match status" value="1"/>
</dbReference>
<dbReference type="PRINTS" id="PR00344">
    <property type="entry name" value="BCTRLSENSOR"/>
</dbReference>
<evidence type="ECO:0000256" key="2">
    <source>
        <dbReference type="ARBA" id="ARBA00004651"/>
    </source>
</evidence>
<dbReference type="InterPro" id="IPR003661">
    <property type="entry name" value="HisK_dim/P_dom"/>
</dbReference>
<dbReference type="AlphaFoldDB" id="A0A366EW61"/>
<keyword evidence="8" id="KW-0547">Nucleotide-binding</keyword>
<dbReference type="InterPro" id="IPR003594">
    <property type="entry name" value="HATPase_dom"/>
</dbReference>
<dbReference type="InterPro" id="IPR005467">
    <property type="entry name" value="His_kinase_dom"/>
</dbReference>
<evidence type="ECO:0000256" key="9">
    <source>
        <dbReference type="ARBA" id="ARBA00022777"/>
    </source>
</evidence>
<dbReference type="CDD" id="cd00082">
    <property type="entry name" value="HisKA"/>
    <property type="match status" value="1"/>
</dbReference>
<keyword evidence="4" id="KW-1003">Cell membrane</keyword>
<accession>A0A366EW61</accession>
<evidence type="ECO:0000256" key="1">
    <source>
        <dbReference type="ARBA" id="ARBA00000085"/>
    </source>
</evidence>
<name>A0A366EW61_9BACI</name>
<organism evidence="16 17">
    <name type="scientific">Rossellomorea aquimaris</name>
    <dbReference type="NCBI Taxonomy" id="189382"/>
    <lineage>
        <taxon>Bacteria</taxon>
        <taxon>Bacillati</taxon>
        <taxon>Bacillota</taxon>
        <taxon>Bacilli</taxon>
        <taxon>Bacillales</taxon>
        <taxon>Bacillaceae</taxon>
        <taxon>Rossellomorea</taxon>
    </lineage>
</organism>
<dbReference type="SMART" id="SM00387">
    <property type="entry name" value="HATPase_c"/>
    <property type="match status" value="1"/>
</dbReference>
<keyword evidence="12" id="KW-0902">Two-component regulatory system</keyword>
<dbReference type="PANTHER" id="PTHR43065:SF46">
    <property type="entry name" value="C4-DICARBOXYLATE TRANSPORT SENSOR PROTEIN DCTB"/>
    <property type="match status" value="1"/>
</dbReference>
<evidence type="ECO:0000256" key="6">
    <source>
        <dbReference type="ARBA" id="ARBA00022679"/>
    </source>
</evidence>
<proteinExistence type="predicted"/>
<dbReference type="InterPro" id="IPR004358">
    <property type="entry name" value="Sig_transdc_His_kin-like_C"/>
</dbReference>
<dbReference type="EMBL" id="QNRJ01000002">
    <property type="protein sequence ID" value="RBP06627.1"/>
    <property type="molecule type" value="Genomic_DNA"/>
</dbReference>
<dbReference type="Proteomes" id="UP000252118">
    <property type="component" value="Unassembled WGS sequence"/>
</dbReference>
<evidence type="ECO:0000259" key="15">
    <source>
        <dbReference type="PROSITE" id="PS50109"/>
    </source>
</evidence>
<comment type="subcellular location">
    <subcellularLocation>
        <location evidence="2">Cell membrane</location>
        <topology evidence="2">Multi-pass membrane protein</topology>
    </subcellularLocation>
</comment>
<feature type="domain" description="Histidine kinase" evidence="15">
    <location>
        <begin position="208"/>
        <end position="415"/>
    </location>
</feature>
<dbReference type="Gene3D" id="3.30.565.10">
    <property type="entry name" value="Histidine kinase-like ATPase, C-terminal domain"/>
    <property type="match status" value="1"/>
</dbReference>
<keyword evidence="13 14" id="KW-0472">Membrane</keyword>